<gene>
    <name evidence="11" type="ORF">ABB37_04340</name>
</gene>
<comment type="catalytic activity">
    <reaction evidence="1">
        <text>S-ubiquitinyl-[E2 ubiquitin-conjugating enzyme]-L-cysteine + [acceptor protein]-L-lysine = [E2 ubiquitin-conjugating enzyme]-L-cysteine + N(6)-ubiquitinyl-[acceptor protein]-L-lysine.</text>
        <dbReference type="EC" id="2.3.2.27"/>
    </reaction>
</comment>
<comment type="caution">
    <text evidence="11">The sequence shown here is derived from an EMBL/GenBank/DDBJ whole genome shotgun (WGS) entry which is preliminary data.</text>
</comment>
<organism evidence="11 12">
    <name type="scientific">Leptomonas pyrrhocoris</name>
    <name type="common">Firebug parasite</name>
    <dbReference type="NCBI Taxonomy" id="157538"/>
    <lineage>
        <taxon>Eukaryota</taxon>
        <taxon>Discoba</taxon>
        <taxon>Euglenozoa</taxon>
        <taxon>Kinetoplastea</taxon>
        <taxon>Metakinetoplastina</taxon>
        <taxon>Trypanosomatida</taxon>
        <taxon>Trypanosomatidae</taxon>
        <taxon>Leishmaniinae</taxon>
        <taxon>Leptomonas</taxon>
    </lineage>
</organism>
<dbReference type="EC" id="2.3.2.27" evidence="2"/>
<evidence type="ECO:0000256" key="7">
    <source>
        <dbReference type="ARBA" id="ARBA00022833"/>
    </source>
</evidence>
<dbReference type="InterPro" id="IPR013083">
    <property type="entry name" value="Znf_RING/FYVE/PHD"/>
</dbReference>
<feature type="domain" description="RING-type" evidence="10">
    <location>
        <begin position="270"/>
        <end position="310"/>
    </location>
</feature>
<dbReference type="InterPro" id="IPR001841">
    <property type="entry name" value="Znf_RING"/>
</dbReference>
<keyword evidence="12" id="KW-1185">Reference proteome</keyword>
<name>A0A0M9G2L4_LEPPY</name>
<feature type="region of interest" description="Disordered" evidence="9">
    <location>
        <begin position="39"/>
        <end position="90"/>
    </location>
</feature>
<keyword evidence="6" id="KW-0833">Ubl conjugation pathway</keyword>
<accession>A0A0M9G2L4</accession>
<evidence type="ECO:0000256" key="8">
    <source>
        <dbReference type="PROSITE-ProRule" id="PRU00175"/>
    </source>
</evidence>
<feature type="compositionally biased region" description="Polar residues" evidence="9">
    <location>
        <begin position="475"/>
        <end position="492"/>
    </location>
</feature>
<evidence type="ECO:0000256" key="2">
    <source>
        <dbReference type="ARBA" id="ARBA00012483"/>
    </source>
</evidence>
<evidence type="ECO:0000256" key="6">
    <source>
        <dbReference type="ARBA" id="ARBA00022786"/>
    </source>
</evidence>
<feature type="compositionally biased region" description="Polar residues" evidence="9">
    <location>
        <begin position="48"/>
        <end position="57"/>
    </location>
</feature>
<feature type="compositionally biased region" description="Low complexity" evidence="9">
    <location>
        <begin position="358"/>
        <end position="373"/>
    </location>
</feature>
<feature type="region of interest" description="Disordered" evidence="9">
    <location>
        <begin position="356"/>
        <end position="516"/>
    </location>
</feature>
<dbReference type="Gene3D" id="3.30.40.10">
    <property type="entry name" value="Zinc/RING finger domain, C3HC4 (zinc finger)"/>
    <property type="match status" value="1"/>
</dbReference>
<feature type="region of interest" description="Disordered" evidence="9">
    <location>
        <begin position="128"/>
        <end position="233"/>
    </location>
</feature>
<keyword evidence="4" id="KW-0479">Metal-binding</keyword>
<keyword evidence="3" id="KW-0808">Transferase</keyword>
<reference evidence="11 12" key="1">
    <citation type="submission" date="2015-07" db="EMBL/GenBank/DDBJ databases">
        <title>High-quality genome of monoxenous trypanosomatid Leptomonas pyrrhocoris.</title>
        <authorList>
            <person name="Flegontov P."/>
            <person name="Butenko A."/>
            <person name="Firsov S."/>
            <person name="Vlcek C."/>
            <person name="Logacheva M.D."/>
            <person name="Field M."/>
            <person name="Filatov D."/>
            <person name="Flegontova O."/>
            <person name="Gerasimov E."/>
            <person name="Jackson A.P."/>
            <person name="Kelly S."/>
            <person name="Opperdoes F."/>
            <person name="O'Reilly A."/>
            <person name="Votypka J."/>
            <person name="Yurchenko V."/>
            <person name="Lukes J."/>
        </authorList>
    </citation>
    <scope>NUCLEOTIDE SEQUENCE [LARGE SCALE GENOMIC DNA]</scope>
    <source>
        <strain evidence="11">H10</strain>
    </source>
</reference>
<dbReference type="AlphaFoldDB" id="A0A0M9G2L4"/>
<evidence type="ECO:0000313" key="11">
    <source>
        <dbReference type="EMBL" id="KPA80947.1"/>
    </source>
</evidence>
<feature type="compositionally biased region" description="Low complexity" evidence="9">
    <location>
        <begin position="151"/>
        <end position="173"/>
    </location>
</feature>
<dbReference type="OrthoDB" id="8062037at2759"/>
<dbReference type="PANTHER" id="PTHR46463">
    <property type="entry name" value="ZINC FINGER, RING/FYVE/PHD-TYPE"/>
    <property type="match status" value="1"/>
</dbReference>
<evidence type="ECO:0000259" key="10">
    <source>
        <dbReference type="PROSITE" id="PS50089"/>
    </source>
</evidence>
<dbReference type="OMA" id="ACLMEWK"/>
<dbReference type="SUPFAM" id="SSF57850">
    <property type="entry name" value="RING/U-box"/>
    <property type="match status" value="1"/>
</dbReference>
<keyword evidence="7" id="KW-0862">Zinc</keyword>
<feature type="compositionally biased region" description="Polar residues" evidence="9">
    <location>
        <begin position="408"/>
        <end position="418"/>
    </location>
</feature>
<feature type="compositionally biased region" description="Basic and acidic residues" evidence="9">
    <location>
        <begin position="128"/>
        <end position="140"/>
    </location>
</feature>
<dbReference type="GO" id="GO:0061630">
    <property type="term" value="F:ubiquitin protein ligase activity"/>
    <property type="evidence" value="ECO:0007669"/>
    <property type="project" value="UniProtKB-EC"/>
</dbReference>
<feature type="compositionally biased region" description="Polar residues" evidence="9">
    <location>
        <begin position="388"/>
        <end position="397"/>
    </location>
</feature>
<dbReference type="VEuPathDB" id="TriTrypDB:LpyrH10_07_1470"/>
<feature type="compositionally biased region" description="Polar residues" evidence="9">
    <location>
        <begin position="66"/>
        <end position="76"/>
    </location>
</feature>
<dbReference type="GeneID" id="26904631"/>
<sequence>MPSNCTSTEVFGNTEEQYVAHGLCKNEKAQPFEMVLEDPSNVAEAADVSSQPSTPSSGGRAEATDVTGSPLRNATTTDEKVGRYPATPCSTTPVLLPTHRTCTVKLSSSAPSGCSPGLLGARIVVQPEKQEAHRESENRSRTPQPSPSPRRTPTTATRAAATTPTTAAVTTKPPVSPEVVPRTPSPVLKRSPANTKAAATSPTLRTSASPPSQRDGAEAMPARETSALPSPMPELPPVAIYTAPSPPPVRSTLAPSPRAPPALDEEPDVCCICLEEYSDDNPMFRGECQHHFHLACLMEWKQRSNSCPMCCAETLRGVGDLQTPRSSAPVDPAEAARLREIAAQDEAFAHRLQRKYLQRAQQQQQQQQQQRRAGVAMRASPTMAPARSPQQRPQRSATLLPPLTTPPRSASQQASYGSRQHRTRSGGPVASPAPAADPGTPAVTATPPTRVSDGTTPVTSAVLPKREKARKPNGMTPTRASPLGSRQRSTSPAVHPQFQSGQRPQRRSGQGGCTMM</sequence>
<evidence type="ECO:0000256" key="5">
    <source>
        <dbReference type="ARBA" id="ARBA00022771"/>
    </source>
</evidence>
<dbReference type="Proteomes" id="UP000037923">
    <property type="component" value="Unassembled WGS sequence"/>
</dbReference>
<evidence type="ECO:0000313" key="12">
    <source>
        <dbReference type="Proteomes" id="UP000037923"/>
    </source>
</evidence>
<dbReference type="RefSeq" id="XP_015659386.1">
    <property type="nucleotide sequence ID" value="XM_015801985.1"/>
</dbReference>
<keyword evidence="5 8" id="KW-0863">Zinc-finger</keyword>
<evidence type="ECO:0000256" key="4">
    <source>
        <dbReference type="ARBA" id="ARBA00022723"/>
    </source>
</evidence>
<evidence type="ECO:0000256" key="9">
    <source>
        <dbReference type="SAM" id="MobiDB-lite"/>
    </source>
</evidence>
<feature type="compositionally biased region" description="Polar residues" evidence="9">
    <location>
        <begin position="192"/>
        <end position="212"/>
    </location>
</feature>
<evidence type="ECO:0000256" key="3">
    <source>
        <dbReference type="ARBA" id="ARBA00022679"/>
    </source>
</evidence>
<feature type="compositionally biased region" description="Low complexity" evidence="9">
    <location>
        <begin position="426"/>
        <end position="449"/>
    </location>
</feature>
<dbReference type="GO" id="GO:0008270">
    <property type="term" value="F:zinc ion binding"/>
    <property type="evidence" value="ECO:0007669"/>
    <property type="project" value="UniProtKB-KW"/>
</dbReference>
<evidence type="ECO:0000256" key="1">
    <source>
        <dbReference type="ARBA" id="ARBA00000900"/>
    </source>
</evidence>
<proteinExistence type="predicted"/>
<dbReference type="PROSITE" id="PS50089">
    <property type="entry name" value="ZF_RING_2"/>
    <property type="match status" value="1"/>
</dbReference>
<dbReference type="PANTHER" id="PTHR46463:SF10">
    <property type="entry name" value="OS01G0926200 PROTEIN"/>
    <property type="match status" value="1"/>
</dbReference>
<dbReference type="EMBL" id="LGTL01000007">
    <property type="protein sequence ID" value="KPA80947.1"/>
    <property type="molecule type" value="Genomic_DNA"/>
</dbReference>
<dbReference type="Pfam" id="PF13639">
    <property type="entry name" value="zf-RING_2"/>
    <property type="match status" value="1"/>
</dbReference>
<protein>
    <recommendedName>
        <fullName evidence="2">RING-type E3 ubiquitin transferase</fullName>
        <ecNumber evidence="2">2.3.2.27</ecNumber>
    </recommendedName>
</protein>
<dbReference type="SMART" id="SM00184">
    <property type="entry name" value="RING"/>
    <property type="match status" value="1"/>
</dbReference>